<proteinExistence type="predicted"/>
<dbReference type="AlphaFoldDB" id="C9MPG4"/>
<organism evidence="1 2">
    <name type="scientific">Prevotella veroralis F0319</name>
    <dbReference type="NCBI Taxonomy" id="649761"/>
    <lineage>
        <taxon>Bacteria</taxon>
        <taxon>Pseudomonadati</taxon>
        <taxon>Bacteroidota</taxon>
        <taxon>Bacteroidia</taxon>
        <taxon>Bacteroidales</taxon>
        <taxon>Prevotellaceae</taxon>
        <taxon>Prevotella</taxon>
    </lineage>
</organism>
<dbReference type="HOGENOM" id="CLU_1303985_0_0_10"/>
<evidence type="ECO:0000313" key="2">
    <source>
        <dbReference type="Proteomes" id="UP000003327"/>
    </source>
</evidence>
<protein>
    <submittedName>
        <fullName evidence="1">Uncharacterized protein</fullName>
    </submittedName>
</protein>
<keyword evidence="2" id="KW-1185">Reference proteome</keyword>
<dbReference type="RefSeq" id="WP_004383170.1">
    <property type="nucleotide sequence ID" value="NZ_GG698713.1"/>
</dbReference>
<gene>
    <name evidence="1" type="ORF">HMPREF0973_01505</name>
</gene>
<accession>C9MPG4</accession>
<sequence length="211" mass="25156">MDPSKKVDDYLKSLFRSMKMVNKCYIHDNYHDSGEDFTYVERTFAYEFYYQWRTDLLNIDKNVRIDAEIPKQFLDKCKIKNEGECIYNNVYPDMVLHKGQGDCDENYIVCEFKREHNLSGELICNDLKKLQLYIDSTSETKQSKDWKPFSRGVFILIFNNINNDPIEKILKDRLTSIEEEINTHIRNKEKIICCIYDGDKSYCAYLNKLIK</sequence>
<comment type="caution">
    <text evidence="1">The sequence shown here is derived from an EMBL/GenBank/DDBJ whole genome shotgun (WGS) entry which is preliminary data.</text>
</comment>
<reference evidence="1 2" key="1">
    <citation type="submission" date="2009-09" db="EMBL/GenBank/DDBJ databases">
        <authorList>
            <person name="Weinstock G."/>
            <person name="Sodergren E."/>
            <person name="Clifton S."/>
            <person name="Fulton L."/>
            <person name="Fulton B."/>
            <person name="Courtney L."/>
            <person name="Fronick C."/>
            <person name="Harrison M."/>
            <person name="Strong C."/>
            <person name="Farmer C."/>
            <person name="Delahaunty K."/>
            <person name="Markovic C."/>
            <person name="Hall O."/>
            <person name="Minx P."/>
            <person name="Tomlinson C."/>
            <person name="Mitreva M."/>
            <person name="Nelson J."/>
            <person name="Hou S."/>
            <person name="Wollam A."/>
            <person name="Pepin K.H."/>
            <person name="Johnson M."/>
            <person name="Bhonagiri V."/>
            <person name="Nash W.E."/>
            <person name="Warren W."/>
            <person name="Chinwalla A."/>
            <person name="Mardis E.R."/>
            <person name="Wilson R.K."/>
        </authorList>
    </citation>
    <scope>NUCLEOTIDE SEQUENCE [LARGE SCALE GENOMIC DNA]</scope>
    <source>
        <strain evidence="1 2">F0319</strain>
    </source>
</reference>
<evidence type="ECO:0000313" key="1">
    <source>
        <dbReference type="EMBL" id="EEX18561.1"/>
    </source>
</evidence>
<dbReference type="OrthoDB" id="8907997at2"/>
<dbReference type="EMBL" id="ACVA01000033">
    <property type="protein sequence ID" value="EEX18561.1"/>
    <property type="molecule type" value="Genomic_DNA"/>
</dbReference>
<name>C9MPG4_9BACT</name>
<dbReference type="Proteomes" id="UP000003327">
    <property type="component" value="Unassembled WGS sequence"/>
</dbReference>